<gene>
    <name evidence="8" type="ORF">EVEC_LOCUS4390</name>
</gene>
<evidence type="ECO:0000313" key="10">
    <source>
        <dbReference type="WBParaSite" id="EVEC_0000468201-mRNA-1"/>
    </source>
</evidence>
<keyword evidence="4" id="KW-0547">Nucleotide-binding</keyword>
<dbReference type="PRINTS" id="PR00449">
    <property type="entry name" value="RASTRNSFRMNG"/>
</dbReference>
<dbReference type="CDD" id="cd00876">
    <property type="entry name" value="Ras"/>
    <property type="match status" value="1"/>
</dbReference>
<dbReference type="STRING" id="51028.A0A0N4V3P1"/>
<accession>A0A0N4V3P1</accession>
<proteinExistence type="predicted"/>
<name>A0A0N4V3P1_ENTVE</name>
<dbReference type="OrthoDB" id="5976022at2759"/>
<protein>
    <recommendedName>
        <fullName evidence="2">small monomeric GTPase</fullName>
        <ecNumber evidence="2">3.6.5.2</ecNumber>
    </recommendedName>
</protein>
<keyword evidence="9" id="KW-1185">Reference proteome</keyword>
<dbReference type="SMART" id="SM00173">
    <property type="entry name" value="RAS"/>
    <property type="match status" value="1"/>
</dbReference>
<evidence type="ECO:0000256" key="7">
    <source>
        <dbReference type="ARBA" id="ARBA00023136"/>
    </source>
</evidence>
<keyword evidence="7" id="KW-0472">Membrane</keyword>
<dbReference type="GO" id="GO:0005525">
    <property type="term" value="F:GTP binding"/>
    <property type="evidence" value="ECO:0007669"/>
    <property type="project" value="UniProtKB-KW"/>
</dbReference>
<dbReference type="WBParaSite" id="EVEC_0000468201-mRNA-1">
    <property type="protein sequence ID" value="EVEC_0000468201-mRNA-1"/>
    <property type="gene ID" value="EVEC_0000468201"/>
</dbReference>
<organism evidence="10">
    <name type="scientific">Enterobius vermicularis</name>
    <name type="common">Human pinworm</name>
    <dbReference type="NCBI Taxonomy" id="51028"/>
    <lineage>
        <taxon>Eukaryota</taxon>
        <taxon>Metazoa</taxon>
        <taxon>Ecdysozoa</taxon>
        <taxon>Nematoda</taxon>
        <taxon>Chromadorea</taxon>
        <taxon>Rhabditida</taxon>
        <taxon>Spirurina</taxon>
        <taxon>Oxyuridomorpha</taxon>
        <taxon>Oxyuroidea</taxon>
        <taxon>Oxyuridae</taxon>
        <taxon>Enterobius</taxon>
    </lineage>
</organism>
<dbReference type="SUPFAM" id="SSF52540">
    <property type="entry name" value="P-loop containing nucleoside triphosphate hydrolases"/>
    <property type="match status" value="1"/>
</dbReference>
<evidence type="ECO:0000256" key="6">
    <source>
        <dbReference type="ARBA" id="ARBA00023134"/>
    </source>
</evidence>
<dbReference type="InterPro" id="IPR020849">
    <property type="entry name" value="Small_GTPase_Ras-type"/>
</dbReference>
<sequence length="163" mass="18227">MKEYKIVVAGNGGVGKSALTVQFVQGFFVQNYDATIEDSYRKQVEIDGQLCRLEILDTAGTEQFSGMRDLYIKNGQGFVLVYAVNDVNSFRDLALMHDMIYRIKEAKQVPVVVVGNKCDLVTERVVSKTDGLNLARQYECSFVESSAKTNQNVNEVGNNLRLN</sequence>
<reference evidence="10" key="1">
    <citation type="submission" date="2017-02" db="UniProtKB">
        <authorList>
            <consortium name="WormBaseParasite"/>
        </authorList>
    </citation>
    <scope>IDENTIFICATION</scope>
</reference>
<keyword evidence="6" id="KW-0342">GTP-binding</keyword>
<dbReference type="PANTHER" id="PTHR24070">
    <property type="entry name" value="RAS, DI-RAS, AND RHEB FAMILY MEMBERS OF SMALL GTPASE SUPERFAMILY"/>
    <property type="match status" value="1"/>
</dbReference>
<evidence type="ECO:0000256" key="1">
    <source>
        <dbReference type="ARBA" id="ARBA00004236"/>
    </source>
</evidence>
<dbReference type="SMART" id="SM00175">
    <property type="entry name" value="RAB"/>
    <property type="match status" value="1"/>
</dbReference>
<dbReference type="PROSITE" id="PS51421">
    <property type="entry name" value="RAS"/>
    <property type="match status" value="1"/>
</dbReference>
<keyword evidence="3" id="KW-1003">Cell membrane</keyword>
<dbReference type="EC" id="3.6.5.2" evidence="2"/>
<dbReference type="GO" id="GO:0003925">
    <property type="term" value="F:G protein activity"/>
    <property type="evidence" value="ECO:0007669"/>
    <property type="project" value="UniProtKB-EC"/>
</dbReference>
<dbReference type="InterPro" id="IPR027417">
    <property type="entry name" value="P-loop_NTPase"/>
</dbReference>
<evidence type="ECO:0000256" key="3">
    <source>
        <dbReference type="ARBA" id="ARBA00022475"/>
    </source>
</evidence>
<keyword evidence="5" id="KW-0378">Hydrolase</keyword>
<dbReference type="NCBIfam" id="TIGR00231">
    <property type="entry name" value="small_GTP"/>
    <property type="match status" value="1"/>
</dbReference>
<dbReference type="EMBL" id="UXUI01007843">
    <property type="protein sequence ID" value="VDD89639.1"/>
    <property type="molecule type" value="Genomic_DNA"/>
</dbReference>
<dbReference type="PROSITE" id="PS51420">
    <property type="entry name" value="RHO"/>
    <property type="match status" value="1"/>
</dbReference>
<reference evidence="8 9" key="2">
    <citation type="submission" date="2018-10" db="EMBL/GenBank/DDBJ databases">
        <authorList>
            <consortium name="Pathogen Informatics"/>
        </authorList>
    </citation>
    <scope>NUCLEOTIDE SEQUENCE [LARGE SCALE GENOMIC DNA]</scope>
</reference>
<dbReference type="SMART" id="SM00174">
    <property type="entry name" value="RHO"/>
    <property type="match status" value="1"/>
</dbReference>
<evidence type="ECO:0000313" key="9">
    <source>
        <dbReference type="Proteomes" id="UP000274131"/>
    </source>
</evidence>
<comment type="subcellular location">
    <subcellularLocation>
        <location evidence="1">Cell membrane</location>
    </subcellularLocation>
</comment>
<dbReference type="Proteomes" id="UP000274131">
    <property type="component" value="Unassembled WGS sequence"/>
</dbReference>
<evidence type="ECO:0000256" key="2">
    <source>
        <dbReference type="ARBA" id="ARBA00011984"/>
    </source>
</evidence>
<dbReference type="GO" id="GO:0007165">
    <property type="term" value="P:signal transduction"/>
    <property type="evidence" value="ECO:0007669"/>
    <property type="project" value="InterPro"/>
</dbReference>
<dbReference type="InterPro" id="IPR005225">
    <property type="entry name" value="Small_GTP-bd"/>
</dbReference>
<dbReference type="InterPro" id="IPR001806">
    <property type="entry name" value="Small_GTPase"/>
</dbReference>
<dbReference type="Pfam" id="PF00071">
    <property type="entry name" value="Ras"/>
    <property type="match status" value="1"/>
</dbReference>
<dbReference type="GO" id="GO:0005886">
    <property type="term" value="C:plasma membrane"/>
    <property type="evidence" value="ECO:0007669"/>
    <property type="project" value="UniProtKB-SubCell"/>
</dbReference>
<evidence type="ECO:0000256" key="4">
    <source>
        <dbReference type="ARBA" id="ARBA00022741"/>
    </source>
</evidence>
<dbReference type="Gene3D" id="3.40.50.300">
    <property type="entry name" value="P-loop containing nucleotide triphosphate hydrolases"/>
    <property type="match status" value="1"/>
</dbReference>
<evidence type="ECO:0000313" key="8">
    <source>
        <dbReference type="EMBL" id="VDD89639.1"/>
    </source>
</evidence>
<dbReference type="PROSITE" id="PS51419">
    <property type="entry name" value="RAB"/>
    <property type="match status" value="1"/>
</dbReference>
<dbReference type="FunFam" id="3.40.50.300:FF:000343">
    <property type="entry name" value="Ras family gtpase"/>
    <property type="match status" value="1"/>
</dbReference>
<dbReference type="AlphaFoldDB" id="A0A0N4V3P1"/>
<evidence type="ECO:0000256" key="5">
    <source>
        <dbReference type="ARBA" id="ARBA00022801"/>
    </source>
</evidence>